<evidence type="ECO:0000256" key="5">
    <source>
        <dbReference type="ARBA" id="ARBA00022729"/>
    </source>
</evidence>
<evidence type="ECO:0000256" key="1">
    <source>
        <dbReference type="ARBA" id="ARBA00002791"/>
    </source>
</evidence>
<dbReference type="RefSeq" id="XP_046062631.1">
    <property type="nucleotide sequence ID" value="XM_046202790.1"/>
</dbReference>
<dbReference type="PANTHER" id="PTHR12692:SF0">
    <property type="entry name" value="GH11935P"/>
    <property type="match status" value="1"/>
</dbReference>
<dbReference type="OrthoDB" id="67566at2759"/>
<keyword evidence="7 9" id="KW-1133">Transmembrane helix</keyword>
<feature type="transmembrane region" description="Helical" evidence="9">
    <location>
        <begin position="282"/>
        <end position="299"/>
    </location>
</feature>
<evidence type="ECO:0000256" key="3">
    <source>
        <dbReference type="ARBA" id="ARBA00009561"/>
    </source>
</evidence>
<dbReference type="AlphaFoldDB" id="A0A9P8PBC4"/>
<dbReference type="Pfam" id="PF04756">
    <property type="entry name" value="OST3_OST6"/>
    <property type="match status" value="1"/>
</dbReference>
<dbReference type="SUPFAM" id="SSF52833">
    <property type="entry name" value="Thioredoxin-like"/>
    <property type="match status" value="1"/>
</dbReference>
<keyword evidence="11" id="KW-1185">Reference proteome</keyword>
<comment type="function">
    <text evidence="1">Subunit of the oligosaccharyl transferase (OST) complex that catalyzes the initial transfer of a defined glycan (Glc(3)Man(9)GlcNAc(2) in eukaryotes) from the lipid carrier dolichol-pyrophosphate to an asparagine residue within an Asn-X-Ser/Thr consensus motif in nascent polypeptide chains, the first step in protein N-glycosylation. N-glycosylation occurs cotranslationally and the complex associates with the Sec61 complex at the channel-forming translocon complex that mediates protein translocation across the endoplasmic reticulum (ER). All subunits are required for a maximal enzyme activity.</text>
</comment>
<feature type="transmembrane region" description="Helical" evidence="9">
    <location>
        <begin position="252"/>
        <end position="270"/>
    </location>
</feature>
<feature type="transmembrane region" description="Helical" evidence="9">
    <location>
        <begin position="171"/>
        <end position="188"/>
    </location>
</feature>
<feature type="transmembrane region" description="Helical" evidence="9">
    <location>
        <begin position="200"/>
        <end position="222"/>
    </location>
</feature>
<keyword evidence="4 9" id="KW-0812">Transmembrane</keyword>
<accession>A0A9P8PBC4</accession>
<dbReference type="InterPro" id="IPR036249">
    <property type="entry name" value="Thioredoxin-like_sf"/>
</dbReference>
<evidence type="ECO:0000256" key="6">
    <source>
        <dbReference type="ARBA" id="ARBA00022824"/>
    </source>
</evidence>
<proteinExistence type="inferred from homology"/>
<name>A0A9P8PBC4_9ASCO</name>
<reference evidence="10" key="2">
    <citation type="submission" date="2021-01" db="EMBL/GenBank/DDBJ databases">
        <authorList>
            <person name="Schikora-Tamarit M.A."/>
        </authorList>
    </citation>
    <scope>NUCLEOTIDE SEQUENCE</scope>
    <source>
        <strain evidence="10">CBS6075</strain>
    </source>
</reference>
<keyword evidence="5" id="KW-0732">Signal</keyword>
<dbReference type="Proteomes" id="UP000769157">
    <property type="component" value="Unassembled WGS sequence"/>
</dbReference>
<comment type="subcellular location">
    <subcellularLocation>
        <location evidence="2">Endoplasmic reticulum membrane</location>
        <topology evidence="2">Multi-pass membrane protein</topology>
    </subcellularLocation>
</comment>
<comment type="similarity">
    <text evidence="3">Belongs to the OST3/OST6 family.</text>
</comment>
<protein>
    <submittedName>
        <fullName evidence="10">Uncharacterized protein</fullName>
    </submittedName>
</protein>
<evidence type="ECO:0000313" key="10">
    <source>
        <dbReference type="EMBL" id="KAH3668217.1"/>
    </source>
</evidence>
<keyword evidence="8 9" id="KW-0472">Membrane</keyword>
<evidence type="ECO:0000256" key="7">
    <source>
        <dbReference type="ARBA" id="ARBA00022989"/>
    </source>
</evidence>
<keyword evidence="6" id="KW-0256">Endoplasmic reticulum</keyword>
<evidence type="ECO:0000256" key="4">
    <source>
        <dbReference type="ARBA" id="ARBA00022692"/>
    </source>
</evidence>
<gene>
    <name evidence="10" type="ORF">OGAPHI_001971</name>
</gene>
<dbReference type="GeneID" id="70233938"/>
<evidence type="ECO:0000256" key="2">
    <source>
        <dbReference type="ARBA" id="ARBA00004477"/>
    </source>
</evidence>
<dbReference type="InterPro" id="IPR021149">
    <property type="entry name" value="OligosaccharylTrfase_OST3/OST6"/>
</dbReference>
<dbReference type="PANTHER" id="PTHR12692">
    <property type="entry name" value="DOLICHYL-DIPHOSPHOOLIGOSACCHARIDE--PROTEIN GLYCOSYLTRANSFERASE-RELATED"/>
    <property type="match status" value="1"/>
</dbReference>
<evidence type="ECO:0000256" key="8">
    <source>
        <dbReference type="ARBA" id="ARBA00023136"/>
    </source>
</evidence>
<evidence type="ECO:0000313" key="11">
    <source>
        <dbReference type="Proteomes" id="UP000769157"/>
    </source>
</evidence>
<dbReference type="GO" id="GO:0018279">
    <property type="term" value="P:protein N-linked glycosylation via asparagine"/>
    <property type="evidence" value="ECO:0007669"/>
    <property type="project" value="TreeGrafter"/>
</dbReference>
<comment type="caution">
    <text evidence="10">The sequence shown here is derived from an EMBL/GenBank/DDBJ whole genome shotgun (WGS) entry which is preliminary data.</text>
</comment>
<evidence type="ECO:0000256" key="9">
    <source>
        <dbReference type="SAM" id="Phobius"/>
    </source>
</evidence>
<organism evidence="10 11">
    <name type="scientific">Ogataea philodendri</name>
    <dbReference type="NCBI Taxonomy" id="1378263"/>
    <lineage>
        <taxon>Eukaryota</taxon>
        <taxon>Fungi</taxon>
        <taxon>Dikarya</taxon>
        <taxon>Ascomycota</taxon>
        <taxon>Saccharomycotina</taxon>
        <taxon>Pichiomycetes</taxon>
        <taxon>Pichiales</taxon>
        <taxon>Pichiaceae</taxon>
        <taxon>Ogataea</taxon>
    </lineage>
</organism>
<dbReference type="EMBL" id="JAEUBE010000158">
    <property type="protein sequence ID" value="KAH3668217.1"/>
    <property type="molecule type" value="Genomic_DNA"/>
</dbReference>
<dbReference type="Gene3D" id="3.40.30.10">
    <property type="entry name" value="Glutaredoxin"/>
    <property type="match status" value="1"/>
</dbReference>
<reference evidence="10" key="1">
    <citation type="journal article" date="2021" name="Open Biol.">
        <title>Shared evolutionary footprints suggest mitochondrial oxidative damage underlies multiple complex I losses in fungi.</title>
        <authorList>
            <person name="Schikora-Tamarit M.A."/>
            <person name="Marcet-Houben M."/>
            <person name="Nosek J."/>
            <person name="Gabaldon T."/>
        </authorList>
    </citation>
    <scope>NUCLEOTIDE SEQUENCE</scope>
    <source>
        <strain evidence="10">CBS6075</strain>
    </source>
</reference>
<dbReference type="GO" id="GO:0008250">
    <property type="term" value="C:oligosaccharyltransferase complex"/>
    <property type="evidence" value="ECO:0007669"/>
    <property type="project" value="TreeGrafter"/>
</dbReference>
<sequence>MNERRLQSPHGIIPITADEVEDLFSGDRDYFLVAFLTSAGNEKCRLCGIAQPIVETVAKSFHESNPHLNRVFFVSLDAKDNLQHFQNYQINTVPHLWIFPIPSEIYKPQDSEDPFDHRIPRPEKLSLISEHYTYPFSDSISVADQELRFAKSLGELTQTRIIINKPLDVKLALQYCAGFFLVFRILRARKEKVMEKLRNGTGVMVLSIVTIFLCLSGVNFAIQRNVPFLVKGANQTIKYIAPGVQNEIGSEVVISIAFQALFAALLWALIQGVTTVPKENKATSMLIYGALLFIVYNLFTSMYKAKDPGYPFTYLYIPIF</sequence>